<evidence type="ECO:0000313" key="8">
    <source>
        <dbReference type="EMBL" id="EGX67084.1"/>
    </source>
</evidence>
<feature type="binding site" evidence="6">
    <location>
        <position position="84"/>
    </location>
    <ligand>
        <name>Mg(2+)</name>
        <dbReference type="ChEBI" id="CHEBI:18420"/>
        <note>ligand shared between all trimeric partners</note>
    </ligand>
</feature>
<dbReference type="HOGENOM" id="CLU_152490_1_1_11"/>
<dbReference type="PIRSF" id="PIRSF000699">
    <property type="entry name" value="PTS_IILac_III"/>
    <property type="match status" value="1"/>
</dbReference>
<dbReference type="Pfam" id="PF02255">
    <property type="entry name" value="PTS_IIA"/>
    <property type="match status" value="1"/>
</dbReference>
<dbReference type="STRING" id="742742.HMPREF9452_00786"/>
<dbReference type="GO" id="GO:0046872">
    <property type="term" value="F:metal ion binding"/>
    <property type="evidence" value="ECO:0007669"/>
    <property type="project" value="UniProtKB-KW"/>
</dbReference>
<keyword evidence="4" id="KW-0598">Phosphotransferase system</keyword>
<evidence type="ECO:0000256" key="2">
    <source>
        <dbReference type="ARBA" id="ARBA00022597"/>
    </source>
</evidence>
<proteinExistence type="predicted"/>
<dbReference type="eggNOG" id="COG1447">
    <property type="taxonomic scope" value="Bacteria"/>
</dbReference>
<evidence type="ECO:0000313" key="9">
    <source>
        <dbReference type="Proteomes" id="UP000004830"/>
    </source>
</evidence>
<keyword evidence="9" id="KW-1185">Reference proteome</keyword>
<dbReference type="SUPFAM" id="SSF46973">
    <property type="entry name" value="Enzyme IIa from lactose specific PTS, IIa-lac"/>
    <property type="match status" value="1"/>
</dbReference>
<dbReference type="OrthoDB" id="389577at2"/>
<organism evidence="8 9">
    <name type="scientific">Collinsella tanakaei YIT 12063</name>
    <dbReference type="NCBI Taxonomy" id="742742"/>
    <lineage>
        <taxon>Bacteria</taxon>
        <taxon>Bacillati</taxon>
        <taxon>Actinomycetota</taxon>
        <taxon>Coriobacteriia</taxon>
        <taxon>Coriobacteriales</taxon>
        <taxon>Coriobacteriaceae</taxon>
        <taxon>Collinsella</taxon>
    </lineage>
</organism>
<evidence type="ECO:0000256" key="4">
    <source>
        <dbReference type="ARBA" id="ARBA00022683"/>
    </source>
</evidence>
<dbReference type="GO" id="GO:0009401">
    <property type="term" value="P:phosphoenolpyruvate-dependent sugar phosphotransferase system"/>
    <property type="evidence" value="ECO:0007669"/>
    <property type="project" value="UniProtKB-KW"/>
</dbReference>
<evidence type="ECO:0000256" key="5">
    <source>
        <dbReference type="PIRSR" id="PIRSR000699-1"/>
    </source>
</evidence>
<evidence type="ECO:0000256" key="1">
    <source>
        <dbReference type="ARBA" id="ARBA00022448"/>
    </source>
</evidence>
<dbReference type="PANTHER" id="PTHR34382">
    <property type="entry name" value="PTS SYSTEM N,N'-DIACETYLCHITOBIOSE-SPECIFIC EIIA COMPONENT"/>
    <property type="match status" value="1"/>
</dbReference>
<evidence type="ECO:0000256" key="7">
    <source>
        <dbReference type="PROSITE-ProRule" id="PRU00418"/>
    </source>
</evidence>
<name>G1WH65_9ACTN</name>
<dbReference type="AlphaFoldDB" id="G1WH65"/>
<dbReference type="RefSeq" id="WP_009140821.1">
    <property type="nucleotide sequence ID" value="NZ_JH126468.1"/>
</dbReference>
<keyword evidence="6" id="KW-0460">Magnesium</keyword>
<dbReference type="Gene3D" id="1.20.58.80">
    <property type="entry name" value="Phosphotransferase system, lactose/cellobiose-type IIA subunit"/>
    <property type="match status" value="1"/>
</dbReference>
<evidence type="ECO:0000256" key="6">
    <source>
        <dbReference type="PIRSR" id="PIRSR000699-2"/>
    </source>
</evidence>
<comment type="cofactor">
    <cofactor evidence="6">
        <name>Mg(2+)</name>
        <dbReference type="ChEBI" id="CHEBI:18420"/>
    </cofactor>
    <text evidence="6">Binds 1 Mg(2+) ion per trimer.</text>
</comment>
<dbReference type="PATRIC" id="fig|742742.3.peg.760"/>
<accession>G1WH65</accession>
<evidence type="ECO:0000256" key="3">
    <source>
        <dbReference type="ARBA" id="ARBA00022679"/>
    </source>
</evidence>
<keyword evidence="6" id="KW-0479">Metal-binding</keyword>
<feature type="modified residue" description="Phosphohistidine; by HPr" evidence="7">
    <location>
        <position position="81"/>
    </location>
</feature>
<dbReference type="PANTHER" id="PTHR34382:SF7">
    <property type="entry name" value="PTS SYSTEM N,N'-DIACETYLCHITOBIOSE-SPECIFIC EIIA COMPONENT"/>
    <property type="match status" value="1"/>
</dbReference>
<reference evidence="8 9" key="1">
    <citation type="submission" date="2011-06" db="EMBL/GenBank/DDBJ databases">
        <title>The Genome Sequence of Collinsella tanakaei YIT 12063.</title>
        <authorList>
            <consortium name="The Broad Institute Genome Sequencing Platform"/>
            <person name="Earl A."/>
            <person name="Ward D."/>
            <person name="Feldgarden M."/>
            <person name="Gevers D."/>
            <person name="Morotomi M."/>
            <person name="Young S.K."/>
            <person name="Zeng Q."/>
            <person name="Gargeya S."/>
            <person name="Fitzgerald M."/>
            <person name="Haas B."/>
            <person name="Abouelleil A."/>
            <person name="Alvarado L."/>
            <person name="Arachchi H.M."/>
            <person name="Berlin A."/>
            <person name="Brown A."/>
            <person name="Chapman S.B."/>
            <person name="Chen Z."/>
            <person name="Dunbar C."/>
            <person name="Freedman E."/>
            <person name="Gearin G."/>
            <person name="Gellesch M."/>
            <person name="Goldberg J."/>
            <person name="Griggs A."/>
            <person name="Gujja S."/>
            <person name="Heiman D."/>
            <person name="Howarth C."/>
            <person name="Larson L."/>
            <person name="Lui A."/>
            <person name="MacDonald P.J.P."/>
            <person name="Mehta T."/>
            <person name="Montmayeur A."/>
            <person name="Murphy C."/>
            <person name="Neiman D."/>
            <person name="Pearson M."/>
            <person name="Priest M."/>
            <person name="Roberts A."/>
            <person name="Saif S."/>
            <person name="Shea T."/>
            <person name="Shenoy N."/>
            <person name="Sisk P."/>
            <person name="Stolte C."/>
            <person name="Sykes S."/>
            <person name="Wortman J."/>
            <person name="Nusbaum C."/>
            <person name="Birren B."/>
        </authorList>
    </citation>
    <scope>NUCLEOTIDE SEQUENCE [LARGE SCALE GENOMIC DNA]</scope>
    <source>
        <strain evidence="8 9">YIT 12063</strain>
    </source>
</reference>
<evidence type="ECO:0008006" key="10">
    <source>
        <dbReference type="Google" id="ProtNLM"/>
    </source>
</evidence>
<keyword evidence="2" id="KW-0762">Sugar transport</keyword>
<gene>
    <name evidence="8" type="ORF">HMPREF9452_00786</name>
</gene>
<sequence>MEELEDSVVIQTALKIILAAGDARTKANEALDALADRNYSSAHELIGLARQHILKAHEAQTGIIQAEAAGEHFEPCLMFNHAQDTLMTIMSEVNFAERLIGLFEAFFNDGKIHEVK</sequence>
<keyword evidence="1" id="KW-0813">Transport</keyword>
<dbReference type="EMBL" id="ADLS01000009">
    <property type="protein sequence ID" value="EGX67084.1"/>
    <property type="molecule type" value="Genomic_DNA"/>
</dbReference>
<keyword evidence="3" id="KW-0808">Transferase</keyword>
<dbReference type="Proteomes" id="UP000004830">
    <property type="component" value="Unassembled WGS sequence"/>
</dbReference>
<dbReference type="GO" id="GO:0016740">
    <property type="term" value="F:transferase activity"/>
    <property type="evidence" value="ECO:0007669"/>
    <property type="project" value="UniProtKB-KW"/>
</dbReference>
<feature type="active site" description="Tele-phosphohistidine intermediate" evidence="5">
    <location>
        <position position="81"/>
    </location>
</feature>
<dbReference type="InterPro" id="IPR003188">
    <property type="entry name" value="PTS_IIA_lac/cel"/>
</dbReference>
<dbReference type="InterPro" id="IPR036542">
    <property type="entry name" value="PTS_IIA_lac/cel_sf"/>
</dbReference>
<dbReference type="PROSITE" id="PS51095">
    <property type="entry name" value="PTS_EIIA_TYPE_3"/>
    <property type="match status" value="1"/>
</dbReference>
<dbReference type="GeneID" id="62758542"/>
<comment type="caution">
    <text evidence="8">The sequence shown here is derived from an EMBL/GenBank/DDBJ whole genome shotgun (WGS) entry which is preliminary data.</text>
</comment>
<protein>
    <recommendedName>
        <fullName evidence="10">PTS lactose/cellobiose transporter subunit IIA</fullName>
    </recommendedName>
</protein>